<evidence type="ECO:0000256" key="8">
    <source>
        <dbReference type="SAM" id="MobiDB-lite"/>
    </source>
</evidence>
<dbReference type="AlphaFoldDB" id="A0A2G8L5J8"/>
<evidence type="ECO:0000313" key="11">
    <source>
        <dbReference type="EMBL" id="PIK55532.1"/>
    </source>
</evidence>
<feature type="domain" description="XLF-like N-terminal" evidence="9">
    <location>
        <begin position="45"/>
        <end position="154"/>
    </location>
</feature>
<comment type="subcellular location">
    <subcellularLocation>
        <location evidence="1">Nucleus</location>
    </subcellularLocation>
</comment>
<dbReference type="Gene3D" id="1.10.287.450">
    <property type="entry name" value="Helix hairpin bin"/>
    <property type="match status" value="1"/>
</dbReference>
<dbReference type="GO" id="GO:0045027">
    <property type="term" value="F:DNA end binding"/>
    <property type="evidence" value="ECO:0007669"/>
    <property type="project" value="TreeGrafter"/>
</dbReference>
<evidence type="ECO:0000256" key="6">
    <source>
        <dbReference type="ARBA" id="ARBA00025747"/>
    </source>
</evidence>
<proteinExistence type="inferred from homology"/>
<dbReference type="Pfam" id="PF21928">
    <property type="entry name" value="XLF_CC"/>
    <property type="match status" value="1"/>
</dbReference>
<dbReference type="STRING" id="307972.A0A2G8L5J8"/>
<dbReference type="Proteomes" id="UP000230750">
    <property type="component" value="Unassembled WGS sequence"/>
</dbReference>
<dbReference type="GO" id="GO:0006303">
    <property type="term" value="P:double-strand break repair via nonhomologous end joining"/>
    <property type="evidence" value="ECO:0007669"/>
    <property type="project" value="TreeGrafter"/>
</dbReference>
<dbReference type="InterPro" id="IPR038051">
    <property type="entry name" value="XRCC4-like_N_sf"/>
</dbReference>
<dbReference type="EMBL" id="MRZV01000212">
    <property type="protein sequence ID" value="PIK55532.1"/>
    <property type="molecule type" value="Genomic_DNA"/>
</dbReference>
<keyword evidence="4" id="KW-0234">DNA repair</keyword>
<feature type="region of interest" description="Disordered" evidence="8">
    <location>
        <begin position="309"/>
        <end position="328"/>
    </location>
</feature>
<keyword evidence="12" id="KW-1185">Reference proteome</keyword>
<gene>
    <name evidence="11" type="ORF">BSL78_07566</name>
</gene>
<dbReference type="OrthoDB" id="2155935at2759"/>
<dbReference type="InterPro" id="IPR052287">
    <property type="entry name" value="NHEJ_factor"/>
</dbReference>
<sequence length="328" mass="37446">MYPAELSKASWLANAFELNSKADVRAEESRVTWRQAWKPDLKSSPWIPLPVSENQFWLKSHFQSDSMAISIFDGVHVWSESNTVEDVSAKTKLYNPNVEAPVSKVLQHLKECLQFNSTKGQLQVHPKDGDRKLLLEVTSNLRGGVPFKWKFETEKKTEETISEEITFPLLCMVSELIQREKALVSLLKRKDAEIDDMRAGGAKVSRKYLETVPFNHKGFQQERVQSKSFEELVKKRGQNCFDTEGQTLYKEVMVTSAWINRPQHENNFAAEGAAETLPVNSEYRGKESLRGPTRYLHLSCHRTPLPLLAHHQQDPGTLPQESLSLRAN</sequence>
<evidence type="ECO:0000256" key="4">
    <source>
        <dbReference type="ARBA" id="ARBA00023204"/>
    </source>
</evidence>
<dbReference type="CDD" id="cd22285">
    <property type="entry name" value="HD_XLF_N"/>
    <property type="match status" value="1"/>
</dbReference>
<comment type="similarity">
    <text evidence="6">Belongs to the XRCC4-XLF family. XLF subfamily.</text>
</comment>
<keyword evidence="3" id="KW-0238">DNA-binding</keyword>
<evidence type="ECO:0000256" key="7">
    <source>
        <dbReference type="ARBA" id="ARBA00044529"/>
    </source>
</evidence>
<dbReference type="InterPro" id="IPR053829">
    <property type="entry name" value="XLF-like_CC"/>
</dbReference>
<comment type="caution">
    <text evidence="11">The sequence shown here is derived from an EMBL/GenBank/DDBJ whole genome shotgun (WGS) entry which is preliminary data.</text>
</comment>
<evidence type="ECO:0000259" key="9">
    <source>
        <dbReference type="Pfam" id="PF09302"/>
    </source>
</evidence>
<reference evidence="11 12" key="1">
    <citation type="journal article" date="2017" name="PLoS Biol.">
        <title>The sea cucumber genome provides insights into morphological evolution and visceral regeneration.</title>
        <authorList>
            <person name="Zhang X."/>
            <person name="Sun L."/>
            <person name="Yuan J."/>
            <person name="Sun Y."/>
            <person name="Gao Y."/>
            <person name="Zhang L."/>
            <person name="Li S."/>
            <person name="Dai H."/>
            <person name="Hamel J.F."/>
            <person name="Liu C."/>
            <person name="Yu Y."/>
            <person name="Liu S."/>
            <person name="Lin W."/>
            <person name="Guo K."/>
            <person name="Jin S."/>
            <person name="Xu P."/>
            <person name="Storey K.B."/>
            <person name="Huan P."/>
            <person name="Zhang T."/>
            <person name="Zhou Y."/>
            <person name="Zhang J."/>
            <person name="Lin C."/>
            <person name="Li X."/>
            <person name="Xing L."/>
            <person name="Huo D."/>
            <person name="Sun M."/>
            <person name="Wang L."/>
            <person name="Mercier A."/>
            <person name="Li F."/>
            <person name="Yang H."/>
            <person name="Xiang J."/>
        </authorList>
    </citation>
    <scope>NUCLEOTIDE SEQUENCE [LARGE SCALE GENOMIC DNA]</scope>
    <source>
        <strain evidence="11">Shaxun</strain>
        <tissue evidence="11">Muscle</tissue>
    </source>
</reference>
<dbReference type="InterPro" id="IPR015381">
    <property type="entry name" value="XLF-like_N"/>
</dbReference>
<evidence type="ECO:0000313" key="12">
    <source>
        <dbReference type="Proteomes" id="UP000230750"/>
    </source>
</evidence>
<feature type="domain" description="XLF-like coiled-coil region" evidence="10">
    <location>
        <begin position="159"/>
        <end position="205"/>
    </location>
</feature>
<feature type="compositionally biased region" description="Polar residues" evidence="8">
    <location>
        <begin position="319"/>
        <end position="328"/>
    </location>
</feature>
<dbReference type="GO" id="GO:0032807">
    <property type="term" value="C:DNA ligase IV complex"/>
    <property type="evidence" value="ECO:0007669"/>
    <property type="project" value="TreeGrafter"/>
</dbReference>
<protein>
    <recommendedName>
        <fullName evidence="7">Non-homologous end-joining factor 1</fullName>
    </recommendedName>
</protein>
<evidence type="ECO:0000256" key="1">
    <source>
        <dbReference type="ARBA" id="ARBA00004123"/>
    </source>
</evidence>
<dbReference type="Gene3D" id="2.170.210.10">
    <property type="entry name" value="DNA double-strand break repair and VJ recombination XRCC4, N-terminal"/>
    <property type="match status" value="1"/>
</dbReference>
<dbReference type="PANTHER" id="PTHR32235">
    <property type="entry name" value="NON-HOMOLOGOUS END-JOINING FACTOR 1"/>
    <property type="match status" value="1"/>
</dbReference>
<keyword evidence="5" id="KW-0539">Nucleus</keyword>
<evidence type="ECO:0000256" key="3">
    <source>
        <dbReference type="ARBA" id="ARBA00023125"/>
    </source>
</evidence>
<keyword evidence="2" id="KW-0227">DNA damage</keyword>
<evidence type="ECO:0000256" key="2">
    <source>
        <dbReference type="ARBA" id="ARBA00022763"/>
    </source>
</evidence>
<organism evidence="11 12">
    <name type="scientific">Stichopus japonicus</name>
    <name type="common">Sea cucumber</name>
    <dbReference type="NCBI Taxonomy" id="307972"/>
    <lineage>
        <taxon>Eukaryota</taxon>
        <taxon>Metazoa</taxon>
        <taxon>Echinodermata</taxon>
        <taxon>Eleutherozoa</taxon>
        <taxon>Echinozoa</taxon>
        <taxon>Holothuroidea</taxon>
        <taxon>Aspidochirotacea</taxon>
        <taxon>Aspidochirotida</taxon>
        <taxon>Stichopodidae</taxon>
        <taxon>Apostichopus</taxon>
    </lineage>
</organism>
<accession>A0A2G8L5J8</accession>
<dbReference type="Pfam" id="PF09302">
    <property type="entry name" value="XLF"/>
    <property type="match status" value="1"/>
</dbReference>
<dbReference type="PANTHER" id="PTHR32235:SF1">
    <property type="entry name" value="NON-HOMOLOGOUS END-JOINING FACTOR 1"/>
    <property type="match status" value="1"/>
</dbReference>
<evidence type="ECO:0000259" key="10">
    <source>
        <dbReference type="Pfam" id="PF21928"/>
    </source>
</evidence>
<evidence type="ECO:0000256" key="5">
    <source>
        <dbReference type="ARBA" id="ARBA00023242"/>
    </source>
</evidence>
<name>A0A2G8L5J8_STIJA</name>